<keyword evidence="3" id="KW-1185">Reference proteome</keyword>
<feature type="transmembrane region" description="Helical" evidence="1">
    <location>
        <begin position="147"/>
        <end position="168"/>
    </location>
</feature>
<accession>A0ABY6FX68</accession>
<dbReference type="PANTHER" id="PTHR23523:SF2">
    <property type="entry name" value="2-NITROIMIDAZOLE TRANSPORTER"/>
    <property type="match status" value="1"/>
</dbReference>
<feature type="transmembrane region" description="Helical" evidence="1">
    <location>
        <begin position="114"/>
        <end position="135"/>
    </location>
</feature>
<dbReference type="InterPro" id="IPR052524">
    <property type="entry name" value="MFS_Cyanate_Porter"/>
</dbReference>
<evidence type="ECO:0000313" key="2">
    <source>
        <dbReference type="EMBL" id="UYB37524.1"/>
    </source>
</evidence>
<evidence type="ECO:0000313" key="3">
    <source>
        <dbReference type="Proteomes" id="UP001063368"/>
    </source>
</evidence>
<keyword evidence="1" id="KW-0812">Transmembrane</keyword>
<feature type="transmembrane region" description="Helical" evidence="1">
    <location>
        <begin position="400"/>
        <end position="423"/>
    </location>
</feature>
<sequence length="442" mass="45018">MHLDSPAGTGRNGRRRSARMVFWGALAGIILIALNFRGPIVAPSPILDLLQSELGMSVQTSGLLTALPIACFGVISFLALPLLRRGGPDQAIAFCLAGILAGTLLRSAGGTELALAGTVLIGASIAVGNVLVPVIIRRDFPPARVPLVTGTYTAAMNIGSMTTLILTAPLADAFGWRLAMAVWCVLAVAAALAWLGLVGWRDFLLGGARGAAARRTSDSAAPENTVRPAASAPVAPAQPVWRRPVAWLLLIAFSGQAFSFYAISTWLPTLLADLLELDAAAAGAGASLFQGPAIVGALAVPLLARRLRTRSLLWLTVAAWAALPLGLLLAPAGWVLWVTLGGIAQGAGITVIFLILVRLGGSGRQAGQLSAMVQGGGYLVAAAGPVALGTLHDVSGGWTVPLLVCCISIAALFVAGSIAAAASERASGDAGERPAPKPSVTG</sequence>
<dbReference type="EMBL" id="CP106856">
    <property type="protein sequence ID" value="UYB37524.1"/>
    <property type="molecule type" value="Genomic_DNA"/>
</dbReference>
<dbReference type="Proteomes" id="UP001063368">
    <property type="component" value="Chromosome"/>
</dbReference>
<reference evidence="2" key="1">
    <citation type="submission" date="2022-09" db="EMBL/GenBank/DDBJ databases">
        <authorList>
            <person name="Li D."/>
            <person name="Cheng J."/>
            <person name="Li Y."/>
        </authorList>
    </citation>
    <scope>NUCLEOTIDE SEQUENCE</scope>
    <source>
        <strain evidence="2">DL</strain>
    </source>
</reference>
<feature type="transmembrane region" description="Helical" evidence="1">
    <location>
        <begin position="21"/>
        <end position="42"/>
    </location>
</feature>
<keyword evidence="1" id="KW-0472">Membrane</keyword>
<protein>
    <submittedName>
        <fullName evidence="2">MFS transporter</fullName>
    </submittedName>
</protein>
<dbReference type="Gene3D" id="1.20.1250.20">
    <property type="entry name" value="MFS general substrate transporter like domains"/>
    <property type="match status" value="1"/>
</dbReference>
<name>A0ABY6FX68_9MICC</name>
<feature type="transmembrane region" description="Helical" evidence="1">
    <location>
        <begin position="180"/>
        <end position="200"/>
    </location>
</feature>
<organism evidence="2 3">
    <name type="scientific">Arthrobacter koreensis</name>
    <dbReference type="NCBI Taxonomy" id="199136"/>
    <lineage>
        <taxon>Bacteria</taxon>
        <taxon>Bacillati</taxon>
        <taxon>Actinomycetota</taxon>
        <taxon>Actinomycetes</taxon>
        <taxon>Micrococcales</taxon>
        <taxon>Micrococcaceae</taxon>
        <taxon>Arthrobacter</taxon>
    </lineage>
</organism>
<gene>
    <name evidence="2" type="ORF">N9A08_07795</name>
</gene>
<feature type="transmembrane region" description="Helical" evidence="1">
    <location>
        <begin position="245"/>
        <end position="267"/>
    </location>
</feature>
<feature type="transmembrane region" description="Helical" evidence="1">
    <location>
        <begin position="279"/>
        <end position="300"/>
    </location>
</feature>
<keyword evidence="1" id="KW-1133">Transmembrane helix</keyword>
<feature type="transmembrane region" description="Helical" evidence="1">
    <location>
        <begin position="312"/>
        <end position="330"/>
    </location>
</feature>
<dbReference type="SUPFAM" id="SSF103473">
    <property type="entry name" value="MFS general substrate transporter"/>
    <property type="match status" value="1"/>
</dbReference>
<feature type="transmembrane region" description="Helical" evidence="1">
    <location>
        <begin position="62"/>
        <end position="83"/>
    </location>
</feature>
<feature type="transmembrane region" description="Helical" evidence="1">
    <location>
        <begin position="90"/>
        <end position="108"/>
    </location>
</feature>
<feature type="transmembrane region" description="Helical" evidence="1">
    <location>
        <begin position="336"/>
        <end position="357"/>
    </location>
</feature>
<evidence type="ECO:0000256" key="1">
    <source>
        <dbReference type="SAM" id="Phobius"/>
    </source>
</evidence>
<proteinExistence type="predicted"/>
<dbReference type="InterPro" id="IPR036259">
    <property type="entry name" value="MFS_trans_sf"/>
</dbReference>
<feature type="transmembrane region" description="Helical" evidence="1">
    <location>
        <begin position="369"/>
        <end position="388"/>
    </location>
</feature>
<dbReference type="InterPro" id="IPR011701">
    <property type="entry name" value="MFS"/>
</dbReference>
<dbReference type="PANTHER" id="PTHR23523">
    <property type="match status" value="1"/>
</dbReference>
<dbReference type="Pfam" id="PF07690">
    <property type="entry name" value="MFS_1"/>
    <property type="match status" value="1"/>
</dbReference>
<dbReference type="RefSeq" id="WP_263128925.1">
    <property type="nucleotide sequence ID" value="NZ_CP106856.1"/>
</dbReference>